<reference evidence="1 2" key="1">
    <citation type="journal article" date="2019" name="Nat. Ecol. Evol.">
        <title>Megaphylogeny resolves global patterns of mushroom evolution.</title>
        <authorList>
            <person name="Varga T."/>
            <person name="Krizsan K."/>
            <person name="Foldi C."/>
            <person name="Dima B."/>
            <person name="Sanchez-Garcia M."/>
            <person name="Sanchez-Ramirez S."/>
            <person name="Szollosi G.J."/>
            <person name="Szarkandi J.G."/>
            <person name="Papp V."/>
            <person name="Albert L."/>
            <person name="Andreopoulos W."/>
            <person name="Angelini C."/>
            <person name="Antonin V."/>
            <person name="Barry K.W."/>
            <person name="Bougher N.L."/>
            <person name="Buchanan P."/>
            <person name="Buyck B."/>
            <person name="Bense V."/>
            <person name="Catcheside P."/>
            <person name="Chovatia M."/>
            <person name="Cooper J."/>
            <person name="Damon W."/>
            <person name="Desjardin D."/>
            <person name="Finy P."/>
            <person name="Geml J."/>
            <person name="Haridas S."/>
            <person name="Hughes K."/>
            <person name="Justo A."/>
            <person name="Karasinski D."/>
            <person name="Kautmanova I."/>
            <person name="Kiss B."/>
            <person name="Kocsube S."/>
            <person name="Kotiranta H."/>
            <person name="LaButti K.M."/>
            <person name="Lechner B.E."/>
            <person name="Liimatainen K."/>
            <person name="Lipzen A."/>
            <person name="Lukacs Z."/>
            <person name="Mihaltcheva S."/>
            <person name="Morgado L.N."/>
            <person name="Niskanen T."/>
            <person name="Noordeloos M.E."/>
            <person name="Ohm R.A."/>
            <person name="Ortiz-Santana B."/>
            <person name="Ovrebo C."/>
            <person name="Racz N."/>
            <person name="Riley R."/>
            <person name="Savchenko A."/>
            <person name="Shiryaev A."/>
            <person name="Soop K."/>
            <person name="Spirin V."/>
            <person name="Szebenyi C."/>
            <person name="Tomsovsky M."/>
            <person name="Tulloss R.E."/>
            <person name="Uehling J."/>
            <person name="Grigoriev I.V."/>
            <person name="Vagvolgyi C."/>
            <person name="Papp T."/>
            <person name="Martin F.M."/>
            <person name="Miettinen O."/>
            <person name="Hibbett D.S."/>
            <person name="Nagy L.G."/>
        </authorList>
    </citation>
    <scope>NUCLEOTIDE SEQUENCE [LARGE SCALE GENOMIC DNA]</scope>
    <source>
        <strain evidence="1 2">CBS 962.96</strain>
    </source>
</reference>
<dbReference type="EMBL" id="ML180364">
    <property type="protein sequence ID" value="THU77686.1"/>
    <property type="molecule type" value="Genomic_DNA"/>
</dbReference>
<organism evidence="1 2">
    <name type="scientific">Dendrothele bispora (strain CBS 962.96)</name>
    <dbReference type="NCBI Taxonomy" id="1314807"/>
    <lineage>
        <taxon>Eukaryota</taxon>
        <taxon>Fungi</taxon>
        <taxon>Dikarya</taxon>
        <taxon>Basidiomycota</taxon>
        <taxon>Agaricomycotina</taxon>
        <taxon>Agaricomycetes</taxon>
        <taxon>Agaricomycetidae</taxon>
        <taxon>Agaricales</taxon>
        <taxon>Agaricales incertae sedis</taxon>
        <taxon>Dendrothele</taxon>
    </lineage>
</organism>
<evidence type="ECO:0000313" key="2">
    <source>
        <dbReference type="Proteomes" id="UP000297245"/>
    </source>
</evidence>
<evidence type="ECO:0000313" key="1">
    <source>
        <dbReference type="EMBL" id="THU77686.1"/>
    </source>
</evidence>
<protein>
    <submittedName>
        <fullName evidence="1">Uncharacterized protein</fullName>
    </submittedName>
</protein>
<dbReference type="Proteomes" id="UP000297245">
    <property type="component" value="Unassembled WGS sequence"/>
</dbReference>
<gene>
    <name evidence="1" type="ORF">K435DRAFT_786593</name>
</gene>
<dbReference type="AlphaFoldDB" id="A0A4S8KPP9"/>
<feature type="non-terminal residue" evidence="1">
    <location>
        <position position="57"/>
    </location>
</feature>
<accession>A0A4S8KPP9</accession>
<keyword evidence="2" id="KW-1185">Reference proteome</keyword>
<name>A0A4S8KPP9_DENBC</name>
<proteinExistence type="predicted"/>
<sequence>MTTALSIPIRFYLIYRIQDPVQDLDFLLENVASPESPQYLSNLLSTLSASVNPRSQV</sequence>